<dbReference type="OrthoDB" id="9798446at2"/>
<name>A0A366FHA7_9HYPH</name>
<comment type="caution">
    <text evidence="1">The sequence shown here is derived from an EMBL/GenBank/DDBJ whole genome shotgun (WGS) entry which is preliminary data.</text>
</comment>
<dbReference type="RefSeq" id="WP_113889195.1">
    <property type="nucleotide sequence ID" value="NZ_QNRK01000010.1"/>
</dbReference>
<evidence type="ECO:0008006" key="3">
    <source>
        <dbReference type="Google" id="ProtNLM"/>
    </source>
</evidence>
<protein>
    <recommendedName>
        <fullName evidence="3">PIN domain-containing protein</fullName>
    </recommendedName>
</protein>
<keyword evidence="2" id="KW-1185">Reference proteome</keyword>
<evidence type="ECO:0000313" key="2">
    <source>
        <dbReference type="Proteomes" id="UP000253529"/>
    </source>
</evidence>
<dbReference type="Proteomes" id="UP000253529">
    <property type="component" value="Unassembled WGS sequence"/>
</dbReference>
<organism evidence="1 2">
    <name type="scientific">Roseiarcus fermentans</name>
    <dbReference type="NCBI Taxonomy" id="1473586"/>
    <lineage>
        <taxon>Bacteria</taxon>
        <taxon>Pseudomonadati</taxon>
        <taxon>Pseudomonadota</taxon>
        <taxon>Alphaproteobacteria</taxon>
        <taxon>Hyphomicrobiales</taxon>
        <taxon>Roseiarcaceae</taxon>
        <taxon>Roseiarcus</taxon>
    </lineage>
</organism>
<dbReference type="AlphaFoldDB" id="A0A366FHA7"/>
<dbReference type="EMBL" id="QNRK01000010">
    <property type="protein sequence ID" value="RBP14054.1"/>
    <property type="molecule type" value="Genomic_DNA"/>
</dbReference>
<reference evidence="1 2" key="1">
    <citation type="submission" date="2018-06" db="EMBL/GenBank/DDBJ databases">
        <title>Genomic Encyclopedia of Type Strains, Phase IV (KMG-IV): sequencing the most valuable type-strain genomes for metagenomic binning, comparative biology and taxonomic classification.</title>
        <authorList>
            <person name="Goeker M."/>
        </authorList>
    </citation>
    <scope>NUCLEOTIDE SEQUENCE [LARGE SCALE GENOMIC DNA]</scope>
    <source>
        <strain evidence="1 2">DSM 24875</strain>
    </source>
</reference>
<gene>
    <name evidence="1" type="ORF">DFR50_11078</name>
</gene>
<proteinExistence type="predicted"/>
<accession>A0A366FHA7</accession>
<sequence>MSIGRCNDSAGFRSRSTQRPHALSRAGGLTLDEAAYLELAIRRALPLATCDADLIAAARRRAVEALTA</sequence>
<evidence type="ECO:0000313" key="1">
    <source>
        <dbReference type="EMBL" id="RBP14054.1"/>
    </source>
</evidence>